<feature type="region of interest" description="Disordered" evidence="3">
    <location>
        <begin position="427"/>
        <end position="471"/>
    </location>
</feature>
<dbReference type="Gene3D" id="3.30.70.330">
    <property type="match status" value="1"/>
</dbReference>
<dbReference type="Pfam" id="PF00076">
    <property type="entry name" value="RRM_1"/>
    <property type="match status" value="1"/>
</dbReference>
<dbReference type="PANTHER" id="PTHR12999:SF7">
    <property type="entry name" value="TRANSCRIPTION INITIATION FACTOR TFIID SUBUNIT 15B"/>
    <property type="match status" value="1"/>
</dbReference>
<feature type="region of interest" description="Disordered" evidence="3">
    <location>
        <begin position="147"/>
        <end position="231"/>
    </location>
</feature>
<evidence type="ECO:0000313" key="6">
    <source>
        <dbReference type="Proteomes" id="UP000197138"/>
    </source>
</evidence>
<evidence type="ECO:0000256" key="2">
    <source>
        <dbReference type="SAM" id="Coils"/>
    </source>
</evidence>
<evidence type="ECO:0000256" key="1">
    <source>
        <dbReference type="PROSITE-ProRule" id="PRU00176"/>
    </source>
</evidence>
<accession>A0A218W201</accession>
<sequence length="471" mass="48215">MEAAVEVTGELEAPEAVVADTEAVLEATAAMAVALGVDTGVTEVTAEEVAEAERDTADVVEVELAEEEEEEGVVVVVVEPTAEIEEEIVAAEVEAEEVAVEVAEEMAIGSAQIRGALLVSRLIHHGICGNLNFARRVECNKCGAPCPAGSVDRGNGNDRGSGGYNRGAGGGGYGGNRGGRSGNFEGGRGGGYDGKSGAGDRGGSYGGSRGRDDGGQGQFAPPAPPSYGGAGADYMPPMNAYGGNSNYGTDAVPPPTSYTGAPTYPPSYGGGAGGYGGEEMGDPRSGGRRGTSSGYDGGYGGGAPRHQGGGYGGGGGGNAPEAPSAKVKQCDENCGDTCDNARIYISNLPPDVTVDELRDLFGGIGQVGRIKQKRGYKDQWPWNIRIYTDEKGNNKGDACLAYEDPFAAHSAGDYDMRGYTINVTMAEKSAPRPPFEHGGGRGGYGGGGDRRNRDGGGPDRNYHGGNRSRPY</sequence>
<dbReference type="InterPro" id="IPR012677">
    <property type="entry name" value="Nucleotide-bd_a/b_plait_sf"/>
</dbReference>
<feature type="region of interest" description="Disordered" evidence="3">
    <location>
        <begin position="252"/>
        <end position="325"/>
    </location>
</feature>
<feature type="compositionally biased region" description="Gly residues" evidence="3">
    <location>
        <begin position="268"/>
        <end position="278"/>
    </location>
</feature>
<feature type="compositionally biased region" description="Gly residues" evidence="3">
    <location>
        <begin position="295"/>
        <end position="318"/>
    </location>
</feature>
<dbReference type="SMART" id="SM00360">
    <property type="entry name" value="RRM"/>
    <property type="match status" value="1"/>
</dbReference>
<dbReference type="AlphaFoldDB" id="A0A218W201"/>
<protein>
    <recommendedName>
        <fullName evidence="4">RRM domain-containing protein</fullName>
    </recommendedName>
</protein>
<dbReference type="SUPFAM" id="SSF54928">
    <property type="entry name" value="RNA-binding domain, RBD"/>
    <property type="match status" value="1"/>
</dbReference>
<keyword evidence="2" id="KW-0175">Coiled coil</keyword>
<dbReference type="Gene3D" id="4.10.1060.10">
    <property type="entry name" value="Zinc finger, RanBP2-type"/>
    <property type="match status" value="1"/>
</dbReference>
<dbReference type="EMBL" id="MTKT01005538">
    <property type="protein sequence ID" value="OWM66666.1"/>
    <property type="molecule type" value="Genomic_DNA"/>
</dbReference>
<dbReference type="Proteomes" id="UP000197138">
    <property type="component" value="Unassembled WGS sequence"/>
</dbReference>
<dbReference type="GO" id="GO:0003723">
    <property type="term" value="F:RNA binding"/>
    <property type="evidence" value="ECO:0007669"/>
    <property type="project" value="UniProtKB-UniRule"/>
</dbReference>
<organism evidence="5 6">
    <name type="scientific">Punica granatum</name>
    <name type="common">Pomegranate</name>
    <dbReference type="NCBI Taxonomy" id="22663"/>
    <lineage>
        <taxon>Eukaryota</taxon>
        <taxon>Viridiplantae</taxon>
        <taxon>Streptophyta</taxon>
        <taxon>Embryophyta</taxon>
        <taxon>Tracheophyta</taxon>
        <taxon>Spermatophyta</taxon>
        <taxon>Magnoliopsida</taxon>
        <taxon>eudicotyledons</taxon>
        <taxon>Gunneridae</taxon>
        <taxon>Pentapetalae</taxon>
        <taxon>rosids</taxon>
        <taxon>malvids</taxon>
        <taxon>Myrtales</taxon>
        <taxon>Lythraceae</taxon>
        <taxon>Punica</taxon>
    </lineage>
</organism>
<gene>
    <name evidence="5" type="ORF">CDL15_Pgr010317</name>
</gene>
<feature type="coiled-coil region" evidence="2">
    <location>
        <begin position="50"/>
        <end position="101"/>
    </location>
</feature>
<feature type="domain" description="RRM" evidence="4">
    <location>
        <begin position="341"/>
        <end position="428"/>
    </location>
</feature>
<dbReference type="PANTHER" id="PTHR12999">
    <property type="entry name" value="ZINC FINGER RAN-BINDING DOMAIN-CONTAINING PROTEIN 2 ZRANB2-RELATED"/>
    <property type="match status" value="1"/>
</dbReference>
<dbReference type="InterPro" id="IPR035979">
    <property type="entry name" value="RBD_domain_sf"/>
</dbReference>
<feature type="compositionally biased region" description="Gly residues" evidence="3">
    <location>
        <begin position="157"/>
        <end position="208"/>
    </location>
</feature>
<comment type="caution">
    <text evidence="5">The sequence shown here is derived from an EMBL/GenBank/DDBJ whole genome shotgun (WGS) entry which is preliminary data.</text>
</comment>
<evidence type="ECO:0000313" key="5">
    <source>
        <dbReference type="EMBL" id="OWM66666.1"/>
    </source>
</evidence>
<feature type="compositionally biased region" description="Basic and acidic residues" evidence="3">
    <location>
        <begin position="448"/>
        <end position="462"/>
    </location>
</feature>
<evidence type="ECO:0000256" key="3">
    <source>
        <dbReference type="SAM" id="MobiDB-lite"/>
    </source>
</evidence>
<proteinExistence type="predicted"/>
<keyword evidence="1" id="KW-0694">RNA-binding</keyword>
<evidence type="ECO:0000259" key="4">
    <source>
        <dbReference type="PROSITE" id="PS50102"/>
    </source>
</evidence>
<reference evidence="6" key="1">
    <citation type="journal article" date="2017" name="Plant J.">
        <title>The pomegranate (Punica granatum L.) genome and the genomics of punicalagin biosynthesis.</title>
        <authorList>
            <person name="Qin G."/>
            <person name="Xu C."/>
            <person name="Ming R."/>
            <person name="Tang H."/>
            <person name="Guyot R."/>
            <person name="Kramer E.M."/>
            <person name="Hu Y."/>
            <person name="Yi X."/>
            <person name="Qi Y."/>
            <person name="Xu X."/>
            <person name="Gao Z."/>
            <person name="Pan H."/>
            <person name="Jian J."/>
            <person name="Tian Y."/>
            <person name="Yue Z."/>
            <person name="Xu Y."/>
        </authorList>
    </citation>
    <scope>NUCLEOTIDE SEQUENCE [LARGE SCALE GENOMIC DNA]</scope>
    <source>
        <strain evidence="6">cv. Dabenzi</strain>
    </source>
</reference>
<dbReference type="InterPro" id="IPR000504">
    <property type="entry name" value="RRM_dom"/>
</dbReference>
<dbReference type="PROSITE" id="PS50102">
    <property type="entry name" value="RRM"/>
    <property type="match status" value="1"/>
</dbReference>
<name>A0A218W201_PUNGR</name>